<accession>A0A8S3ZEG6</accession>
<dbReference type="InterPro" id="IPR001623">
    <property type="entry name" value="DnaJ_domain"/>
</dbReference>
<dbReference type="GO" id="GO:0005737">
    <property type="term" value="C:cytoplasm"/>
    <property type="evidence" value="ECO:0007669"/>
    <property type="project" value="TreeGrafter"/>
</dbReference>
<name>A0A8S3ZEG6_9EUPU</name>
<dbReference type="PROSITE" id="PS00636">
    <property type="entry name" value="DNAJ_1"/>
    <property type="match status" value="1"/>
</dbReference>
<dbReference type="Pfam" id="PF00226">
    <property type="entry name" value="DnaJ"/>
    <property type="match status" value="1"/>
</dbReference>
<dbReference type="PROSITE" id="PS50076">
    <property type="entry name" value="DNAJ_2"/>
    <property type="match status" value="1"/>
</dbReference>
<sequence length="223" mass="24843">MMNTHSSLFFWTAIYGFVFFHSFVDAKAKLEHYTTLGVPEKASQQEIKLAFRNLALKYHPDKNKEPDASDKFQKIAKAYSILSDPKKRQMYDLTGMEDGGFGESLNFDMSSFFKQFDEALKQGGSKSKGSKTGGSGGFFDFENLFSGMEGMDGAENNLFSAFGKSGSDKGGKKKHFLFDALAGLGDMLKLLTKPKDAPTENDKGRNQEYDQSKDTDFTDQKSP</sequence>
<evidence type="ECO:0000256" key="2">
    <source>
        <dbReference type="SAM" id="SignalP"/>
    </source>
</evidence>
<dbReference type="OrthoDB" id="10250354at2759"/>
<keyword evidence="5" id="KW-1185">Reference proteome</keyword>
<proteinExistence type="predicted"/>
<evidence type="ECO:0000313" key="4">
    <source>
        <dbReference type="EMBL" id="CAG5125432.1"/>
    </source>
</evidence>
<evidence type="ECO:0000313" key="5">
    <source>
        <dbReference type="Proteomes" id="UP000678393"/>
    </source>
</evidence>
<evidence type="ECO:0000256" key="1">
    <source>
        <dbReference type="SAM" id="MobiDB-lite"/>
    </source>
</evidence>
<organism evidence="4 5">
    <name type="scientific">Candidula unifasciata</name>
    <dbReference type="NCBI Taxonomy" id="100452"/>
    <lineage>
        <taxon>Eukaryota</taxon>
        <taxon>Metazoa</taxon>
        <taxon>Spiralia</taxon>
        <taxon>Lophotrochozoa</taxon>
        <taxon>Mollusca</taxon>
        <taxon>Gastropoda</taxon>
        <taxon>Heterobranchia</taxon>
        <taxon>Euthyneura</taxon>
        <taxon>Panpulmonata</taxon>
        <taxon>Eupulmonata</taxon>
        <taxon>Stylommatophora</taxon>
        <taxon>Helicina</taxon>
        <taxon>Helicoidea</taxon>
        <taxon>Geomitridae</taxon>
        <taxon>Candidula</taxon>
    </lineage>
</organism>
<comment type="caution">
    <text evidence="4">The sequence shown here is derived from an EMBL/GenBank/DDBJ whole genome shotgun (WGS) entry which is preliminary data.</text>
</comment>
<feature type="chain" id="PRO_5035763017" description="J domain-containing protein" evidence="2">
    <location>
        <begin position="29"/>
        <end position="223"/>
    </location>
</feature>
<dbReference type="GO" id="GO:0042026">
    <property type="term" value="P:protein refolding"/>
    <property type="evidence" value="ECO:0007669"/>
    <property type="project" value="TreeGrafter"/>
</dbReference>
<feature type="region of interest" description="Disordered" evidence="1">
    <location>
        <begin position="191"/>
        <end position="223"/>
    </location>
</feature>
<dbReference type="Gene3D" id="1.10.287.110">
    <property type="entry name" value="DnaJ domain"/>
    <property type="match status" value="1"/>
</dbReference>
<dbReference type="GO" id="GO:0051082">
    <property type="term" value="F:unfolded protein binding"/>
    <property type="evidence" value="ECO:0007669"/>
    <property type="project" value="TreeGrafter"/>
</dbReference>
<feature type="signal peptide" evidence="2">
    <location>
        <begin position="1"/>
        <end position="28"/>
    </location>
</feature>
<dbReference type="EMBL" id="CAJHNH020002057">
    <property type="protein sequence ID" value="CAG5125432.1"/>
    <property type="molecule type" value="Genomic_DNA"/>
</dbReference>
<reference evidence="4" key="1">
    <citation type="submission" date="2021-04" db="EMBL/GenBank/DDBJ databases">
        <authorList>
            <consortium name="Molecular Ecology Group"/>
        </authorList>
    </citation>
    <scope>NUCLEOTIDE SEQUENCE</scope>
</reference>
<evidence type="ECO:0000259" key="3">
    <source>
        <dbReference type="PROSITE" id="PS50076"/>
    </source>
</evidence>
<feature type="domain" description="J" evidence="3">
    <location>
        <begin position="31"/>
        <end position="95"/>
    </location>
</feature>
<protein>
    <recommendedName>
        <fullName evidence="3">J domain-containing protein</fullName>
    </recommendedName>
</protein>
<dbReference type="AlphaFoldDB" id="A0A8S3ZEG6"/>
<dbReference type="Proteomes" id="UP000678393">
    <property type="component" value="Unassembled WGS sequence"/>
</dbReference>
<keyword evidence="2" id="KW-0732">Signal</keyword>
<dbReference type="SMART" id="SM00271">
    <property type="entry name" value="DnaJ"/>
    <property type="match status" value="1"/>
</dbReference>
<gene>
    <name evidence="4" type="ORF">CUNI_LOCUS10990</name>
</gene>
<dbReference type="PRINTS" id="PR00625">
    <property type="entry name" value="JDOMAIN"/>
</dbReference>
<dbReference type="SUPFAM" id="SSF46565">
    <property type="entry name" value="Chaperone J-domain"/>
    <property type="match status" value="1"/>
</dbReference>
<dbReference type="PANTHER" id="PTHR43096">
    <property type="entry name" value="DNAJ HOMOLOG 1, MITOCHONDRIAL-RELATED"/>
    <property type="match status" value="1"/>
</dbReference>
<feature type="compositionally biased region" description="Basic and acidic residues" evidence="1">
    <location>
        <begin position="193"/>
        <end position="223"/>
    </location>
</feature>
<dbReference type="CDD" id="cd06257">
    <property type="entry name" value="DnaJ"/>
    <property type="match status" value="1"/>
</dbReference>
<dbReference type="InterPro" id="IPR036869">
    <property type="entry name" value="J_dom_sf"/>
</dbReference>
<dbReference type="InterPro" id="IPR018253">
    <property type="entry name" value="DnaJ_domain_CS"/>
</dbReference>
<dbReference type="PANTHER" id="PTHR43096:SF10">
    <property type="entry name" value="CHAPERONE PROTEIN DNAJ A6, CHLOROPLASTIC"/>
    <property type="match status" value="1"/>
</dbReference>